<comment type="cofactor">
    <cofactor evidence="13">
        <name>[2Fe-2S] cluster</name>
        <dbReference type="ChEBI" id="CHEBI:190135"/>
    </cofactor>
</comment>
<name>A0A520XEB7_9DELT</name>
<evidence type="ECO:0000256" key="4">
    <source>
        <dbReference type="ARBA" id="ARBA00022485"/>
    </source>
</evidence>
<keyword evidence="12" id="KW-0472">Membrane</keyword>
<dbReference type="FunFam" id="3.10.20.740:FF:000004">
    <property type="entry name" value="NADH-quinone oxidoreductase"/>
    <property type="match status" value="1"/>
</dbReference>
<accession>A0A520XEB7</accession>
<comment type="caution">
    <text evidence="17">The sequence shown here is derived from an EMBL/GenBank/DDBJ whole genome shotgun (WGS) entry which is preliminary data.</text>
</comment>
<feature type="domain" description="4Fe-4S His(Cys)3-ligated-type" evidence="16">
    <location>
        <begin position="79"/>
        <end position="118"/>
    </location>
</feature>
<evidence type="ECO:0000259" key="16">
    <source>
        <dbReference type="PROSITE" id="PS51839"/>
    </source>
</evidence>
<evidence type="ECO:0000256" key="3">
    <source>
        <dbReference type="ARBA" id="ARBA00005404"/>
    </source>
</evidence>
<dbReference type="SUPFAM" id="SSF54292">
    <property type="entry name" value="2Fe-2S ferredoxin-like"/>
    <property type="match status" value="1"/>
</dbReference>
<dbReference type="GO" id="GO:0016491">
    <property type="term" value="F:oxidoreductase activity"/>
    <property type="evidence" value="ECO:0007669"/>
    <property type="project" value="InterPro"/>
</dbReference>
<gene>
    <name evidence="17" type="ORF">EVJ48_04160</name>
</gene>
<dbReference type="PANTHER" id="PTHR43105">
    <property type="entry name" value="RESPIRATORY NITRATE REDUCTASE"/>
    <property type="match status" value="1"/>
</dbReference>
<dbReference type="Pfam" id="PF13510">
    <property type="entry name" value="Fer2_4"/>
    <property type="match status" value="1"/>
</dbReference>
<dbReference type="SMART" id="SM00929">
    <property type="entry name" value="NADH-G_4Fe-4S_3"/>
    <property type="match status" value="1"/>
</dbReference>
<dbReference type="Gene3D" id="3.30.70.20">
    <property type="match status" value="1"/>
</dbReference>
<evidence type="ECO:0000256" key="10">
    <source>
        <dbReference type="ARBA" id="ARBA00023014"/>
    </source>
</evidence>
<proteinExistence type="inferred from homology"/>
<feature type="domain" description="2Fe-2S ferredoxin-type" evidence="14">
    <location>
        <begin position="1"/>
        <end position="79"/>
    </location>
</feature>
<reference evidence="17 18" key="1">
    <citation type="submission" date="2019-01" db="EMBL/GenBank/DDBJ databases">
        <title>Insights into ecological role of a new deltaproteobacterial order Candidatus Sinidesulfobacterales (Sva0485) by metagenomics and metatranscriptomics.</title>
        <authorList>
            <person name="Tan S."/>
            <person name="Liu J."/>
            <person name="Fang Y."/>
            <person name="Hedlund B."/>
            <person name="Lian Z.-H."/>
            <person name="Huang L.-Y."/>
            <person name="Li J.-T."/>
            <person name="Huang L.-N."/>
            <person name="Li W.-J."/>
            <person name="Jiang H.-C."/>
            <person name="Dong H.-L."/>
            <person name="Shu W.-S."/>
        </authorList>
    </citation>
    <scope>NUCLEOTIDE SEQUENCE [LARGE SCALE GENOMIC DNA]</scope>
    <source>
        <strain evidence="17">AP4</strain>
    </source>
</reference>
<dbReference type="PROSITE" id="PS00641">
    <property type="entry name" value="COMPLEX1_75K_1"/>
    <property type="match status" value="1"/>
</dbReference>
<keyword evidence="9" id="KW-0408">Iron</keyword>
<dbReference type="GO" id="GO:0042773">
    <property type="term" value="P:ATP synthesis coupled electron transport"/>
    <property type="evidence" value="ECO:0007669"/>
    <property type="project" value="InterPro"/>
</dbReference>
<dbReference type="GO" id="GO:0008137">
    <property type="term" value="F:NADH dehydrogenase (ubiquinone) activity"/>
    <property type="evidence" value="ECO:0007669"/>
    <property type="project" value="InterPro"/>
</dbReference>
<dbReference type="InterPro" id="IPR054351">
    <property type="entry name" value="NADH_UbQ_OxRdtase_ferredoxin"/>
</dbReference>
<evidence type="ECO:0000256" key="8">
    <source>
        <dbReference type="ARBA" id="ARBA00022967"/>
    </source>
</evidence>
<dbReference type="InterPro" id="IPR036010">
    <property type="entry name" value="2Fe-2S_ferredoxin-like_sf"/>
</dbReference>
<comment type="similarity">
    <text evidence="3">Belongs to the complex I 75 kDa subunit family.</text>
</comment>
<feature type="domain" description="4Fe-4S ferredoxin-type" evidence="15">
    <location>
        <begin position="198"/>
        <end position="229"/>
    </location>
</feature>
<dbReference type="InterPro" id="IPR017896">
    <property type="entry name" value="4Fe4S_Fe-S-bd"/>
</dbReference>
<evidence type="ECO:0000256" key="1">
    <source>
        <dbReference type="ARBA" id="ARBA00001966"/>
    </source>
</evidence>
<dbReference type="Pfam" id="PF10588">
    <property type="entry name" value="NADH-G_4Fe-4S_3"/>
    <property type="match status" value="1"/>
</dbReference>
<dbReference type="InterPro" id="IPR000283">
    <property type="entry name" value="NADH_UbQ_OxRdtase_75kDa_su_CS"/>
</dbReference>
<dbReference type="GO" id="GO:0048038">
    <property type="term" value="F:quinone binding"/>
    <property type="evidence" value="ECO:0007669"/>
    <property type="project" value="UniProtKB-KW"/>
</dbReference>
<dbReference type="PROSITE" id="PS51085">
    <property type="entry name" value="2FE2S_FER_2"/>
    <property type="match status" value="1"/>
</dbReference>
<evidence type="ECO:0000313" key="18">
    <source>
        <dbReference type="Proteomes" id="UP000322454"/>
    </source>
</evidence>
<dbReference type="GO" id="GO:0016020">
    <property type="term" value="C:membrane"/>
    <property type="evidence" value="ECO:0007669"/>
    <property type="project" value="UniProtKB-SubCell"/>
</dbReference>
<keyword evidence="10" id="KW-0411">Iron-sulfur</keyword>
<sequence length="707" mass="80822">MDIEITINGKKIITQSGLTILEAASQAGIKIPVLCYLKRIKPIGSCRVCVVEVKDLKNPLPSCVAKVKEGYEIYTETEKLWEIRKELISQLLLDHPLDCPVCDKSGDCLLQDLTFEFKVTTQKDKKIYPDRTKIFKSDLIEYNATRCVLCSRCIRVCGDMYGNPFLQMKDKGNNGYIGLKTDTKTQLGSKPAEGCSFEEISVEPDRLDCYYCGNCVEVCPVGALVSKPSKFKERYWQENPFSSICDKCSAACRIEYYRYAHDESLVRTDAPFGGYLCKSGFFYPAINGDCESYYIANPYIKKKTVLEEVVLEKATEEFGLKMKAIQANKAEETLAVLISPNISINAGKASLEFIKNTLKIKNFDIAASELYRKNLFDFKKLFPTEENFNINDIKNSEVILYFGSIEDEIPFAAYDILKTRREHGGRLFIVNPKTGKAEKVRSFSRFEDVACSKKDIDGSYFNTYLNKMKMGLHKEQTDMDEVCKSIVEVISDAGCISFVIGDSIMSSMNMSNDFLILQEIVKFLRELEKSVYLFPLIKSSNYRGLLHAGVYPLDDAYSFKEIIEGMDKGRIKNLVYIGDLQDDDYGKEIIRYSSNLEFLTVFSSKTSLLSAMADVVMPVKDFLEEENTYYENFEGKIVNVNNEFNFGIYRYNLTDIFTKISLNMNIAYNFNETEDFLNSIKNGNVIYYNKIKGRSKFYYNDKTKLYY</sequence>
<dbReference type="PROSITE" id="PS00198">
    <property type="entry name" value="4FE4S_FER_1"/>
    <property type="match status" value="2"/>
</dbReference>
<keyword evidence="7" id="KW-0479">Metal-binding</keyword>
<evidence type="ECO:0000313" key="17">
    <source>
        <dbReference type="EMBL" id="RZV39541.1"/>
    </source>
</evidence>
<dbReference type="InterPro" id="IPR019574">
    <property type="entry name" value="NADH_UbQ_OxRdtase_Gsu_4Fe4S-bd"/>
</dbReference>
<dbReference type="SUPFAM" id="SSF46548">
    <property type="entry name" value="alpha-helical ferredoxin"/>
    <property type="match status" value="1"/>
</dbReference>
<dbReference type="PROSITE" id="PS00642">
    <property type="entry name" value="COMPLEX1_75K_2"/>
    <property type="match status" value="1"/>
</dbReference>
<dbReference type="AlphaFoldDB" id="A0A520XEB7"/>
<dbReference type="PROSITE" id="PS51379">
    <property type="entry name" value="4FE4S_FER_2"/>
    <property type="match status" value="1"/>
</dbReference>
<evidence type="ECO:0000256" key="9">
    <source>
        <dbReference type="ARBA" id="ARBA00023004"/>
    </source>
</evidence>
<dbReference type="SUPFAM" id="SSF53706">
    <property type="entry name" value="Formate dehydrogenase/DMSO reductase, domains 1-3"/>
    <property type="match status" value="1"/>
</dbReference>
<evidence type="ECO:0000256" key="7">
    <source>
        <dbReference type="ARBA" id="ARBA00022723"/>
    </source>
</evidence>
<evidence type="ECO:0000256" key="12">
    <source>
        <dbReference type="ARBA" id="ARBA00023136"/>
    </source>
</evidence>
<keyword evidence="6" id="KW-0874">Quinone</keyword>
<keyword evidence="5" id="KW-0001">2Fe-2S</keyword>
<dbReference type="InterPro" id="IPR001041">
    <property type="entry name" value="2Fe-2S_ferredoxin-type"/>
</dbReference>
<dbReference type="Proteomes" id="UP000322454">
    <property type="component" value="Unassembled WGS sequence"/>
</dbReference>
<comment type="subcellular location">
    <subcellularLocation>
        <location evidence="2">Membrane</location>
    </subcellularLocation>
</comment>
<dbReference type="GO" id="GO:0051539">
    <property type="term" value="F:4 iron, 4 sulfur cluster binding"/>
    <property type="evidence" value="ECO:0007669"/>
    <property type="project" value="UniProtKB-KW"/>
</dbReference>
<dbReference type="Gene3D" id="3.40.228.10">
    <property type="entry name" value="Dimethylsulfoxide Reductase, domain 2"/>
    <property type="match status" value="1"/>
</dbReference>
<dbReference type="Pfam" id="PF00037">
    <property type="entry name" value="Fer4"/>
    <property type="match status" value="1"/>
</dbReference>
<evidence type="ECO:0000259" key="15">
    <source>
        <dbReference type="PROSITE" id="PS51379"/>
    </source>
</evidence>
<organism evidence="17 18">
    <name type="scientific">Candidatus Acidulodesulfobacterium acidiphilum</name>
    <dbReference type="NCBI Taxonomy" id="2597224"/>
    <lineage>
        <taxon>Bacteria</taxon>
        <taxon>Deltaproteobacteria</taxon>
        <taxon>Candidatus Acidulodesulfobacterales</taxon>
        <taxon>Candidatus Acidulodesulfobacterium</taxon>
    </lineage>
</organism>
<dbReference type="InterPro" id="IPR017900">
    <property type="entry name" value="4Fe4S_Fe_S_CS"/>
</dbReference>
<evidence type="ECO:0000256" key="5">
    <source>
        <dbReference type="ARBA" id="ARBA00022714"/>
    </source>
</evidence>
<dbReference type="Gene3D" id="3.10.20.740">
    <property type="match status" value="1"/>
</dbReference>
<dbReference type="InterPro" id="IPR050123">
    <property type="entry name" value="Prok_molybdopt-oxidoreductase"/>
</dbReference>
<keyword evidence="4" id="KW-0004">4Fe-4S</keyword>
<evidence type="ECO:0000256" key="11">
    <source>
        <dbReference type="ARBA" id="ARBA00023027"/>
    </source>
</evidence>
<evidence type="ECO:0000256" key="13">
    <source>
        <dbReference type="ARBA" id="ARBA00034078"/>
    </source>
</evidence>
<evidence type="ECO:0000256" key="2">
    <source>
        <dbReference type="ARBA" id="ARBA00004370"/>
    </source>
</evidence>
<comment type="cofactor">
    <cofactor evidence="1">
        <name>[4Fe-4S] cluster</name>
        <dbReference type="ChEBI" id="CHEBI:49883"/>
    </cofactor>
</comment>
<protein>
    <submittedName>
        <fullName evidence="17">2Fe-2S iron-sulfur cluster binding domain-containing protein</fullName>
    </submittedName>
</protein>
<dbReference type="GO" id="GO:0046872">
    <property type="term" value="F:metal ion binding"/>
    <property type="evidence" value="ECO:0007669"/>
    <property type="project" value="UniProtKB-KW"/>
</dbReference>
<dbReference type="GO" id="GO:0051537">
    <property type="term" value="F:2 iron, 2 sulfur cluster binding"/>
    <property type="evidence" value="ECO:0007669"/>
    <property type="project" value="UniProtKB-KW"/>
</dbReference>
<keyword evidence="8" id="KW-1278">Translocase</keyword>
<dbReference type="Pfam" id="PF22117">
    <property type="entry name" value="Fer4_Nqo3"/>
    <property type="match status" value="1"/>
</dbReference>
<dbReference type="Gene3D" id="3.40.50.740">
    <property type="match status" value="2"/>
</dbReference>
<evidence type="ECO:0000259" key="14">
    <source>
        <dbReference type="PROSITE" id="PS51085"/>
    </source>
</evidence>
<evidence type="ECO:0000256" key="6">
    <source>
        <dbReference type="ARBA" id="ARBA00022719"/>
    </source>
</evidence>
<keyword evidence="11" id="KW-0520">NAD</keyword>
<dbReference type="PANTHER" id="PTHR43105:SF10">
    <property type="entry name" value="NADH-QUINONE OXIDOREDUCTASE SUBUNIT G"/>
    <property type="match status" value="1"/>
</dbReference>
<dbReference type="CDD" id="cd00207">
    <property type="entry name" value="fer2"/>
    <property type="match status" value="1"/>
</dbReference>
<dbReference type="PROSITE" id="PS51839">
    <property type="entry name" value="4FE4S_HC3"/>
    <property type="match status" value="1"/>
</dbReference>
<dbReference type="EMBL" id="SHMQ01000009">
    <property type="protein sequence ID" value="RZV39541.1"/>
    <property type="molecule type" value="Genomic_DNA"/>
</dbReference>